<reference evidence="2" key="1">
    <citation type="submission" date="2021-06" db="EMBL/GenBank/DDBJ databases">
        <title>New haloarchaea isolates fom saline soil.</title>
        <authorList>
            <person name="Duran-Viseras A."/>
            <person name="Sanchez-Porro C.S."/>
            <person name="Ventosa A."/>
        </authorList>
    </citation>
    <scope>NUCLEOTIDE SEQUENCE</scope>
    <source>
        <strain evidence="2">JCM 18369</strain>
    </source>
</reference>
<dbReference type="AlphaFoldDB" id="A0AA41KK08"/>
<keyword evidence="1" id="KW-1133">Transmembrane helix</keyword>
<feature type="transmembrane region" description="Helical" evidence="1">
    <location>
        <begin position="20"/>
        <end position="40"/>
    </location>
</feature>
<comment type="caution">
    <text evidence="2">The sequence shown here is derived from an EMBL/GenBank/DDBJ whole genome shotgun (WGS) entry which is preliminary data.</text>
</comment>
<accession>A0AA41KK08</accession>
<dbReference type="EMBL" id="JAHQXE010000002">
    <property type="protein sequence ID" value="MBV0901419.1"/>
    <property type="molecule type" value="Genomic_DNA"/>
</dbReference>
<dbReference type="RefSeq" id="WP_162412631.1">
    <property type="nucleotide sequence ID" value="NZ_JAHQXE010000002.1"/>
</dbReference>
<evidence type="ECO:0000313" key="2">
    <source>
        <dbReference type="EMBL" id="MBV0901419.1"/>
    </source>
</evidence>
<sequence>MSTSLPIEEQRKPLFEDIPLLNYLLFPFAIFFLGIVLGFTQDKIDKPTVIAVGLTIDIIGALLLALPDLAVRQYLTTPNKLREVRNQLFQVGHATRNDGSTELFEVIEKVIESYWGGNLRDQCQEVYVKRVFPPGQGRSSEKGILVLYKSAEEAETPIERTQTMDPDEYSLEEAVFGGEDYDWVAQQTLFYQWLGEEIERLERHLTWIRTQGGIVLMGGFTLQLIASL</sequence>
<dbReference type="Proteomes" id="UP001166304">
    <property type="component" value="Unassembled WGS sequence"/>
</dbReference>
<evidence type="ECO:0000313" key="3">
    <source>
        <dbReference type="Proteomes" id="UP001166304"/>
    </source>
</evidence>
<keyword evidence="1" id="KW-0812">Transmembrane</keyword>
<evidence type="ECO:0000256" key="1">
    <source>
        <dbReference type="SAM" id="Phobius"/>
    </source>
</evidence>
<proteinExistence type="predicted"/>
<organism evidence="2 3">
    <name type="scientific">Haloarcula salina</name>
    <dbReference type="NCBI Taxonomy" id="1429914"/>
    <lineage>
        <taxon>Archaea</taxon>
        <taxon>Methanobacteriati</taxon>
        <taxon>Methanobacteriota</taxon>
        <taxon>Stenosarchaea group</taxon>
        <taxon>Halobacteria</taxon>
        <taxon>Halobacteriales</taxon>
        <taxon>Haloarculaceae</taxon>
        <taxon>Haloarcula</taxon>
    </lineage>
</organism>
<name>A0AA41KK08_9EURY</name>
<protein>
    <submittedName>
        <fullName evidence="2">Uncharacterized protein</fullName>
    </submittedName>
</protein>
<feature type="transmembrane region" description="Helical" evidence="1">
    <location>
        <begin position="47"/>
        <end position="66"/>
    </location>
</feature>
<gene>
    <name evidence="2" type="ORF">KTS37_06405</name>
</gene>
<keyword evidence="1" id="KW-0472">Membrane</keyword>
<keyword evidence="3" id="KW-1185">Reference proteome</keyword>